<comment type="caution">
    <text evidence="2">The sequence shown here is derived from an EMBL/GenBank/DDBJ whole genome shotgun (WGS) entry which is preliminary data.</text>
</comment>
<sequence length="289" mass="31568">MVPKALHFDRKNPESFNSRLKAENGGSSQPVPTDSRSSVSDGHADKLGADGEGSDLDYIADMDWESPPSSAIPTSHADTALNPQPVYVEGNLGLPQSPKPLLKLKDPSPLPNKAEMRCERICAQAIDLMSKQGSFATTHANQREKKKEISDGSKSAKTAATGITANLAENRMPSSVPTPRRQKWMAQIREIIEGLHREGLVWEDGNPWKKVLVDTDDNARLTIFGGRHDEVEPISGSLARIVDELPIQIVFGNYLRDTESSGPGFGLEGNNEVVRKITELLGMDHDNEP</sequence>
<feature type="compositionally biased region" description="Basic and acidic residues" evidence="1">
    <location>
        <begin position="141"/>
        <end position="151"/>
    </location>
</feature>
<dbReference type="EMBL" id="JAQQWI010000006">
    <property type="protein sequence ID" value="KAK8033691.1"/>
    <property type="molecule type" value="Genomic_DNA"/>
</dbReference>
<feature type="region of interest" description="Disordered" evidence="1">
    <location>
        <begin position="1"/>
        <end position="82"/>
    </location>
</feature>
<feature type="region of interest" description="Disordered" evidence="1">
    <location>
        <begin position="135"/>
        <end position="157"/>
    </location>
</feature>
<feature type="compositionally biased region" description="Acidic residues" evidence="1">
    <location>
        <begin position="52"/>
        <end position="64"/>
    </location>
</feature>
<proteinExistence type="predicted"/>
<feature type="compositionally biased region" description="Basic and acidic residues" evidence="1">
    <location>
        <begin position="1"/>
        <end position="13"/>
    </location>
</feature>
<feature type="compositionally biased region" description="Polar residues" evidence="1">
    <location>
        <begin position="25"/>
        <end position="40"/>
    </location>
</feature>
<organism evidence="2 3">
    <name type="scientific">Apiospora marii</name>
    <dbReference type="NCBI Taxonomy" id="335849"/>
    <lineage>
        <taxon>Eukaryota</taxon>
        <taxon>Fungi</taxon>
        <taxon>Dikarya</taxon>
        <taxon>Ascomycota</taxon>
        <taxon>Pezizomycotina</taxon>
        <taxon>Sordariomycetes</taxon>
        <taxon>Xylariomycetidae</taxon>
        <taxon>Amphisphaeriales</taxon>
        <taxon>Apiosporaceae</taxon>
        <taxon>Apiospora</taxon>
    </lineage>
</organism>
<keyword evidence="3" id="KW-1185">Reference proteome</keyword>
<evidence type="ECO:0000256" key="1">
    <source>
        <dbReference type="SAM" id="MobiDB-lite"/>
    </source>
</evidence>
<feature type="compositionally biased region" description="Polar residues" evidence="1">
    <location>
        <begin position="67"/>
        <end position="77"/>
    </location>
</feature>
<accession>A0ABR1SHA9</accession>
<dbReference type="Proteomes" id="UP001396898">
    <property type="component" value="Unassembled WGS sequence"/>
</dbReference>
<reference evidence="2 3" key="1">
    <citation type="submission" date="2023-01" db="EMBL/GenBank/DDBJ databases">
        <title>Analysis of 21 Apiospora genomes using comparative genomics revels a genus with tremendous synthesis potential of carbohydrate active enzymes and secondary metabolites.</title>
        <authorList>
            <person name="Sorensen T."/>
        </authorList>
    </citation>
    <scope>NUCLEOTIDE SEQUENCE [LARGE SCALE GENOMIC DNA]</scope>
    <source>
        <strain evidence="2 3">CBS 20057</strain>
    </source>
</reference>
<protein>
    <submittedName>
        <fullName evidence="2">Uncharacterized protein</fullName>
    </submittedName>
</protein>
<evidence type="ECO:0000313" key="2">
    <source>
        <dbReference type="EMBL" id="KAK8033691.1"/>
    </source>
</evidence>
<evidence type="ECO:0000313" key="3">
    <source>
        <dbReference type="Proteomes" id="UP001396898"/>
    </source>
</evidence>
<name>A0ABR1SHA9_9PEZI</name>
<gene>
    <name evidence="2" type="ORF">PG991_003089</name>
</gene>